<accession>A0A6I4M141</accession>
<protein>
    <recommendedName>
        <fullName evidence="4">Secreted protein</fullName>
    </recommendedName>
</protein>
<gene>
    <name evidence="2" type="ORF">F8568_003590</name>
</gene>
<feature type="transmembrane region" description="Helical" evidence="1">
    <location>
        <begin position="443"/>
        <end position="462"/>
    </location>
</feature>
<proteinExistence type="predicted"/>
<feature type="transmembrane region" description="Helical" evidence="1">
    <location>
        <begin position="209"/>
        <end position="230"/>
    </location>
</feature>
<keyword evidence="1" id="KW-1133">Transmembrane helix</keyword>
<evidence type="ECO:0000313" key="2">
    <source>
        <dbReference type="EMBL" id="MVZ99472.1"/>
    </source>
</evidence>
<name>A0A6I4M141_9ACTN</name>
<organism evidence="2 3">
    <name type="scientific">Actinomadura physcomitrii</name>
    <dbReference type="NCBI Taxonomy" id="2650748"/>
    <lineage>
        <taxon>Bacteria</taxon>
        <taxon>Bacillati</taxon>
        <taxon>Actinomycetota</taxon>
        <taxon>Actinomycetes</taxon>
        <taxon>Streptosporangiales</taxon>
        <taxon>Thermomonosporaceae</taxon>
        <taxon>Actinomadura</taxon>
    </lineage>
</organism>
<keyword evidence="1" id="KW-0472">Membrane</keyword>
<feature type="transmembrane region" description="Helical" evidence="1">
    <location>
        <begin position="242"/>
        <end position="261"/>
    </location>
</feature>
<dbReference type="Proteomes" id="UP000462055">
    <property type="component" value="Unassembled WGS sequence"/>
</dbReference>
<sequence>MRRAAPAEPSGIARALPRTVAGRVRALTAAVAVVLVALLVVAWAAIADARDGVKVIGKDAGPQVVATGDMYFQLSDMDAQLANALLAGAAPGGGRDQALARYDQDRQRAGVALLKAAKLADETTEDDTARELLDGIGRYERLASQALLLDRQSGRTSGQPPKQVLDLYRQATDMMKLDLLPKAYNLTLDNGTLVRHTYEDKRSDVRSGALWVIVTGIVLLAVLLGLQGYLARRFRRLLNPALAVATLGALVLVAACAAMLYGQAGDLRRAKEQGFDPILSLSRARAISNSANADETRFLLDPARADTYEQVYLNKSQTVLYLKAGNLDEYNAAVQKGLPVEQGRAPFLGFLGAEANRTEDLARPVDTEDALKRVLADYQKVQANDHRMRALADGGQKAQAAAARSAATADFTRYDQDMQSLIGIHWTAFQDAVKDGEHGTGGWYGVLPAAGVVIVALALAGVRPRLAEYRWQR</sequence>
<dbReference type="AlphaFoldDB" id="A0A6I4M141"/>
<keyword evidence="1" id="KW-0812">Transmembrane</keyword>
<evidence type="ECO:0000313" key="3">
    <source>
        <dbReference type="Proteomes" id="UP000462055"/>
    </source>
</evidence>
<comment type="caution">
    <text evidence="2">The sequence shown here is derived from an EMBL/GenBank/DDBJ whole genome shotgun (WGS) entry which is preliminary data.</text>
</comment>
<reference evidence="2" key="1">
    <citation type="submission" date="2019-12" db="EMBL/GenBank/DDBJ databases">
        <title>Actinomadura physcomitrii sp. nov., a novel actinomycete isolated from moss [Physcomitrium sphaericum (Ludw) Fuernr].</title>
        <authorList>
            <person name="Zhuang X."/>
        </authorList>
    </citation>
    <scope>NUCLEOTIDE SEQUENCE [LARGE SCALE GENOMIC DNA]</scope>
    <source>
        <strain evidence="2">LD22</strain>
    </source>
</reference>
<dbReference type="EMBL" id="WBMS02000002">
    <property type="protein sequence ID" value="MVZ99472.1"/>
    <property type="molecule type" value="Genomic_DNA"/>
</dbReference>
<feature type="transmembrane region" description="Helical" evidence="1">
    <location>
        <begin position="26"/>
        <end position="46"/>
    </location>
</feature>
<evidence type="ECO:0000256" key="1">
    <source>
        <dbReference type="SAM" id="Phobius"/>
    </source>
</evidence>
<keyword evidence="3" id="KW-1185">Reference proteome</keyword>
<evidence type="ECO:0008006" key="4">
    <source>
        <dbReference type="Google" id="ProtNLM"/>
    </source>
</evidence>